<dbReference type="AlphaFoldDB" id="A0A7H0GV40"/>
<sequence>MKTSTQLKTLILLLVACTLQVYVQAQTKQTRQTGSFEAISASGAVNVFLRQGGATSVVVEASEEVQEYLKTEVQNGTLKIYRDRNFNWRDLVGRNENSVNIYITCPSLKAVSVSGASAVKGQSTFAANDFKVQASGASDITLNLNARSLDVNCSGASDVKLSGKADRQKVNVSGGSEYQAYALQSKGAQIVASGASDAQVNIDGELSSTASGASDIRYKGNARLVSSRASGASSVRAAR</sequence>
<evidence type="ECO:0000259" key="2">
    <source>
        <dbReference type="Pfam" id="PF10988"/>
    </source>
</evidence>
<dbReference type="EMBL" id="CP060784">
    <property type="protein sequence ID" value="QNP52156.1"/>
    <property type="molecule type" value="Genomic_DNA"/>
</dbReference>
<protein>
    <submittedName>
        <fullName evidence="3">DUF2807 domain-containing protein</fullName>
    </submittedName>
</protein>
<dbReference type="RefSeq" id="WP_187732415.1">
    <property type="nucleotide sequence ID" value="NZ_BMFN01000002.1"/>
</dbReference>
<dbReference type="PANTHER" id="PTHR39200">
    <property type="entry name" value="HYPOTHETICAL EXPORTED PROTEIN"/>
    <property type="match status" value="1"/>
</dbReference>
<feature type="domain" description="Putative auto-transporter adhesin head GIN" evidence="2">
    <location>
        <begin position="36"/>
        <end position="222"/>
    </location>
</feature>
<feature type="signal peptide" evidence="1">
    <location>
        <begin position="1"/>
        <end position="25"/>
    </location>
</feature>
<evidence type="ECO:0000313" key="4">
    <source>
        <dbReference type="Proteomes" id="UP000516093"/>
    </source>
</evidence>
<dbReference type="Gene3D" id="2.160.20.120">
    <property type="match status" value="1"/>
</dbReference>
<evidence type="ECO:0000313" key="3">
    <source>
        <dbReference type="EMBL" id="QNP52156.1"/>
    </source>
</evidence>
<keyword evidence="4" id="KW-1185">Reference proteome</keyword>
<organism evidence="3 4">
    <name type="scientific">Hymenobacter qilianensis</name>
    <dbReference type="NCBI Taxonomy" id="1385715"/>
    <lineage>
        <taxon>Bacteria</taxon>
        <taxon>Pseudomonadati</taxon>
        <taxon>Bacteroidota</taxon>
        <taxon>Cytophagia</taxon>
        <taxon>Cytophagales</taxon>
        <taxon>Hymenobacteraceae</taxon>
        <taxon>Hymenobacter</taxon>
    </lineage>
</organism>
<evidence type="ECO:0000256" key="1">
    <source>
        <dbReference type="SAM" id="SignalP"/>
    </source>
</evidence>
<accession>A0A7H0GV40</accession>
<gene>
    <name evidence="3" type="ORF">H9L05_20110</name>
</gene>
<name>A0A7H0GV40_9BACT</name>
<dbReference type="Pfam" id="PF10988">
    <property type="entry name" value="DUF2807"/>
    <property type="match status" value="1"/>
</dbReference>
<proteinExistence type="predicted"/>
<reference evidence="3 4" key="1">
    <citation type="submission" date="2020-08" db="EMBL/GenBank/DDBJ databases">
        <title>Genome sequence of Hymenobacter qilianensis JCM 19763T.</title>
        <authorList>
            <person name="Hyun D.-W."/>
            <person name="Bae J.-W."/>
        </authorList>
    </citation>
    <scope>NUCLEOTIDE SEQUENCE [LARGE SCALE GENOMIC DNA]</scope>
    <source>
        <strain evidence="3 4">JCM 19763</strain>
    </source>
</reference>
<keyword evidence="1" id="KW-0732">Signal</keyword>
<dbReference type="InterPro" id="IPR021255">
    <property type="entry name" value="DUF2807"/>
</dbReference>
<dbReference type="Proteomes" id="UP000516093">
    <property type="component" value="Chromosome"/>
</dbReference>
<dbReference type="KEGG" id="hqi:H9L05_20110"/>
<dbReference type="PANTHER" id="PTHR39200:SF1">
    <property type="entry name" value="AUTO-TRANSPORTER ADHESIN HEAD GIN DOMAIN-CONTAINING PROTEIN-RELATED"/>
    <property type="match status" value="1"/>
</dbReference>
<feature type="chain" id="PRO_5028933494" evidence="1">
    <location>
        <begin position="26"/>
        <end position="239"/>
    </location>
</feature>